<dbReference type="STRING" id="443218.AS9A_4192"/>
<reference evidence="2 3" key="1">
    <citation type="journal article" date="2011" name="J. Bacteriol.">
        <title>Complete genome sequence of Amycolicicoccus subflavus DQS3-9A1T, an actinomycete isolated from crude oil-polluted soil.</title>
        <authorList>
            <person name="Cai M."/>
            <person name="Chen W.M."/>
            <person name="Nie Y."/>
            <person name="Chi C.Q."/>
            <person name="Wang Y.N."/>
            <person name="Tang Y.Q."/>
            <person name="Li G.Y."/>
            <person name="Wu X.L."/>
        </authorList>
    </citation>
    <scope>NUCLEOTIDE SEQUENCE [LARGE SCALE GENOMIC DNA]</scope>
    <source>
        <strain evidence="3">DSM 45089 / DQS3-9A1</strain>
    </source>
</reference>
<dbReference type="HOGENOM" id="CLU_071554_0_0_11"/>
<sequence>MDLPTIEAVVTAHSRDDLRGMTQGDGIVAGGTWLFSEQQNHLTRLVDLTTMGWTPLTVTTGDAEGLEIAATCTIDQLISYEYPREWVATTLFRQCAESLLASFKVWKAATVGGNICMGLPAGSMISLTAALDATLLIWCPDGSERTSSVLDFVVGDNRTTLRSGEVLRSIHIPAAALRSRAVLRRVSLAPLGRSGSLVIARVTASGPQICVSGATDRPYIFPASMSLYEAIPEAAWYTDAHGAADWRRSVTALLVEESLAEIGSPT</sequence>
<dbReference type="InterPro" id="IPR002346">
    <property type="entry name" value="Mopterin_DH_FAD-bd"/>
</dbReference>
<dbReference type="eggNOG" id="COG1319">
    <property type="taxonomic scope" value="Bacteria"/>
</dbReference>
<keyword evidence="3" id="KW-1185">Reference proteome</keyword>
<accession>F6EK84</accession>
<dbReference type="Proteomes" id="UP000009235">
    <property type="component" value="Chromosome"/>
</dbReference>
<dbReference type="GO" id="GO:0071949">
    <property type="term" value="F:FAD binding"/>
    <property type="evidence" value="ECO:0007669"/>
    <property type="project" value="InterPro"/>
</dbReference>
<dbReference type="InterPro" id="IPR036318">
    <property type="entry name" value="FAD-bd_PCMH-like_sf"/>
</dbReference>
<feature type="domain" description="FAD-binding PCMH-type" evidence="1">
    <location>
        <begin position="1"/>
        <end position="177"/>
    </location>
</feature>
<dbReference type="Pfam" id="PF00941">
    <property type="entry name" value="FAD_binding_5"/>
    <property type="match status" value="1"/>
</dbReference>
<dbReference type="RefSeq" id="WP_013808974.1">
    <property type="nucleotide sequence ID" value="NC_015564.1"/>
</dbReference>
<dbReference type="InterPro" id="IPR016166">
    <property type="entry name" value="FAD-bd_PCMH"/>
</dbReference>
<protein>
    <submittedName>
        <fullName evidence="2">Putative oxidoreductase FAD-binding subunit</fullName>
    </submittedName>
</protein>
<evidence type="ECO:0000313" key="2">
    <source>
        <dbReference type="EMBL" id="AEF42625.1"/>
    </source>
</evidence>
<dbReference type="OrthoDB" id="3574189at2"/>
<evidence type="ECO:0000313" key="3">
    <source>
        <dbReference type="Proteomes" id="UP000009235"/>
    </source>
</evidence>
<dbReference type="AlphaFoldDB" id="F6EK84"/>
<dbReference type="GO" id="GO:0016491">
    <property type="term" value="F:oxidoreductase activity"/>
    <property type="evidence" value="ECO:0007669"/>
    <property type="project" value="InterPro"/>
</dbReference>
<dbReference type="InterPro" id="IPR016169">
    <property type="entry name" value="FAD-bd_PCMH_sub2"/>
</dbReference>
<dbReference type="SUPFAM" id="SSF56176">
    <property type="entry name" value="FAD-binding/transporter-associated domain-like"/>
    <property type="match status" value="1"/>
</dbReference>
<gene>
    <name evidence="2" type="ordered locus">AS9A_4192</name>
</gene>
<name>F6EK84_HOYSD</name>
<dbReference type="EMBL" id="CP002786">
    <property type="protein sequence ID" value="AEF42625.1"/>
    <property type="molecule type" value="Genomic_DNA"/>
</dbReference>
<dbReference type="PANTHER" id="PTHR42659">
    <property type="entry name" value="XANTHINE DEHYDROGENASE SUBUNIT C-RELATED"/>
    <property type="match status" value="1"/>
</dbReference>
<dbReference type="Gene3D" id="3.30.465.10">
    <property type="match status" value="1"/>
</dbReference>
<organism evidence="2 3">
    <name type="scientific">Hoyosella subflava (strain DSM 45089 / JCM 17490 / NBRC 109087 / DQS3-9A1)</name>
    <name type="common">Amycolicicoccus subflavus</name>
    <dbReference type="NCBI Taxonomy" id="443218"/>
    <lineage>
        <taxon>Bacteria</taxon>
        <taxon>Bacillati</taxon>
        <taxon>Actinomycetota</taxon>
        <taxon>Actinomycetes</taxon>
        <taxon>Mycobacteriales</taxon>
        <taxon>Hoyosellaceae</taxon>
        <taxon>Hoyosella</taxon>
    </lineage>
</organism>
<dbReference type="InterPro" id="IPR051312">
    <property type="entry name" value="Diverse_Substr_Oxidored"/>
</dbReference>
<dbReference type="KEGG" id="asd:AS9A_4192"/>
<dbReference type="PROSITE" id="PS51387">
    <property type="entry name" value="FAD_PCMH"/>
    <property type="match status" value="1"/>
</dbReference>
<dbReference type="PANTHER" id="PTHR42659:SF9">
    <property type="entry name" value="XANTHINE DEHYDROGENASE FAD-BINDING SUBUNIT XDHB-RELATED"/>
    <property type="match status" value="1"/>
</dbReference>
<evidence type="ECO:0000259" key="1">
    <source>
        <dbReference type="PROSITE" id="PS51387"/>
    </source>
</evidence>
<proteinExistence type="predicted"/>